<evidence type="ECO:0000256" key="1">
    <source>
        <dbReference type="ARBA" id="ARBA00023242"/>
    </source>
</evidence>
<organism evidence="4 5">
    <name type="scientific">Mycena albidolilacea</name>
    <dbReference type="NCBI Taxonomy" id="1033008"/>
    <lineage>
        <taxon>Eukaryota</taxon>
        <taxon>Fungi</taxon>
        <taxon>Dikarya</taxon>
        <taxon>Basidiomycota</taxon>
        <taxon>Agaricomycotina</taxon>
        <taxon>Agaricomycetes</taxon>
        <taxon>Agaricomycetidae</taxon>
        <taxon>Agaricales</taxon>
        <taxon>Marasmiineae</taxon>
        <taxon>Mycenaceae</taxon>
        <taxon>Mycena</taxon>
    </lineage>
</organism>
<dbReference type="PANTHER" id="PTHR31668">
    <property type="entry name" value="GLUCOSE TRANSPORT TRANSCRIPTION REGULATOR RGT1-RELATED-RELATED"/>
    <property type="match status" value="1"/>
</dbReference>
<dbReference type="InterPro" id="IPR001138">
    <property type="entry name" value="Zn2Cys6_DnaBD"/>
</dbReference>
<protein>
    <recommendedName>
        <fullName evidence="3">Zn(2)-C6 fungal-type domain-containing protein</fullName>
    </recommendedName>
</protein>
<dbReference type="Pfam" id="PF00172">
    <property type="entry name" value="Zn_clus"/>
    <property type="match status" value="1"/>
</dbReference>
<dbReference type="PROSITE" id="PS00463">
    <property type="entry name" value="ZN2_CY6_FUNGAL_1"/>
    <property type="match status" value="1"/>
</dbReference>
<gene>
    <name evidence="4" type="ORF">DFH08DRAFT_1085277</name>
</gene>
<dbReference type="GO" id="GO:0000981">
    <property type="term" value="F:DNA-binding transcription factor activity, RNA polymerase II-specific"/>
    <property type="evidence" value="ECO:0007669"/>
    <property type="project" value="InterPro"/>
</dbReference>
<feature type="compositionally biased region" description="Polar residues" evidence="2">
    <location>
        <begin position="80"/>
        <end position="98"/>
    </location>
</feature>
<proteinExistence type="predicted"/>
<feature type="domain" description="Zn(2)-C6 fungal-type" evidence="3">
    <location>
        <begin position="15"/>
        <end position="47"/>
    </location>
</feature>
<dbReference type="InterPro" id="IPR050797">
    <property type="entry name" value="Carb_Metab_Trans_Reg"/>
</dbReference>
<dbReference type="Proteomes" id="UP001218218">
    <property type="component" value="Unassembled WGS sequence"/>
</dbReference>
<feature type="region of interest" description="Disordered" evidence="2">
    <location>
        <begin position="51"/>
        <end position="126"/>
    </location>
</feature>
<reference evidence="4" key="1">
    <citation type="submission" date="2023-03" db="EMBL/GenBank/DDBJ databases">
        <title>Massive genome expansion in bonnet fungi (Mycena s.s.) driven by repeated elements and novel gene families across ecological guilds.</title>
        <authorList>
            <consortium name="Lawrence Berkeley National Laboratory"/>
            <person name="Harder C.B."/>
            <person name="Miyauchi S."/>
            <person name="Viragh M."/>
            <person name="Kuo A."/>
            <person name="Thoen E."/>
            <person name="Andreopoulos B."/>
            <person name="Lu D."/>
            <person name="Skrede I."/>
            <person name="Drula E."/>
            <person name="Henrissat B."/>
            <person name="Morin E."/>
            <person name="Kohler A."/>
            <person name="Barry K."/>
            <person name="LaButti K."/>
            <person name="Morin E."/>
            <person name="Salamov A."/>
            <person name="Lipzen A."/>
            <person name="Mereny Z."/>
            <person name="Hegedus B."/>
            <person name="Baldrian P."/>
            <person name="Stursova M."/>
            <person name="Weitz H."/>
            <person name="Taylor A."/>
            <person name="Grigoriev I.V."/>
            <person name="Nagy L.G."/>
            <person name="Martin F."/>
            <person name="Kauserud H."/>
        </authorList>
    </citation>
    <scope>NUCLEOTIDE SEQUENCE</scope>
    <source>
        <strain evidence="4">CBHHK002</strain>
    </source>
</reference>
<accession>A0AAD6ZIT8</accession>
<dbReference type="SUPFAM" id="SSF57701">
    <property type="entry name" value="Zn2/Cys6 DNA-binding domain"/>
    <property type="match status" value="1"/>
</dbReference>
<evidence type="ECO:0000313" key="4">
    <source>
        <dbReference type="EMBL" id="KAJ7323868.1"/>
    </source>
</evidence>
<evidence type="ECO:0000313" key="5">
    <source>
        <dbReference type="Proteomes" id="UP001218218"/>
    </source>
</evidence>
<dbReference type="PROSITE" id="PS50048">
    <property type="entry name" value="ZN2_CY6_FUNGAL_2"/>
    <property type="match status" value="1"/>
</dbReference>
<dbReference type="EMBL" id="JARIHO010000045">
    <property type="protein sequence ID" value="KAJ7323868.1"/>
    <property type="molecule type" value="Genomic_DNA"/>
</dbReference>
<dbReference type="GO" id="GO:0008270">
    <property type="term" value="F:zinc ion binding"/>
    <property type="evidence" value="ECO:0007669"/>
    <property type="project" value="InterPro"/>
</dbReference>
<evidence type="ECO:0000259" key="3">
    <source>
        <dbReference type="PROSITE" id="PS50048"/>
    </source>
</evidence>
<dbReference type="SMART" id="SM00066">
    <property type="entry name" value="GAL4"/>
    <property type="match status" value="1"/>
</dbReference>
<dbReference type="CDD" id="cd00067">
    <property type="entry name" value="GAL4"/>
    <property type="match status" value="1"/>
</dbReference>
<dbReference type="InterPro" id="IPR036864">
    <property type="entry name" value="Zn2-C6_fun-type_DNA-bd_sf"/>
</dbReference>
<dbReference type="AlphaFoldDB" id="A0AAD6ZIT8"/>
<keyword evidence="5" id="KW-1185">Reference proteome</keyword>
<evidence type="ECO:0000256" key="2">
    <source>
        <dbReference type="SAM" id="MobiDB-lite"/>
    </source>
</evidence>
<feature type="compositionally biased region" description="Basic residues" evidence="2">
    <location>
        <begin position="59"/>
        <end position="70"/>
    </location>
</feature>
<comment type="caution">
    <text evidence="4">The sequence shown here is derived from an EMBL/GenBank/DDBJ whole genome shotgun (WGS) entry which is preliminary data.</text>
</comment>
<keyword evidence="1" id="KW-0539">Nucleus</keyword>
<dbReference type="Gene3D" id="4.10.240.10">
    <property type="entry name" value="Zn(2)-C6 fungal-type DNA-binding domain"/>
    <property type="match status" value="1"/>
</dbReference>
<sequence>MPRSLFELPARVAVACSNCRDRKVKCIHESQQISCMRCQFNGLLCQYVATERQQERSRKSQSKPVKRNSTRKSPPAISVQRPSRNITTQGSQSPSGNSMDGFLPSGWSDTTSPSPTTQCEFPTPLTPSLHILPEGTDYWLPDHPPSPYHTPIYISKRRAGPPDIASDIQPEMYFTPPSFGFDIPTLYPINYEDYGWHGSSQMCQSYCACTAGNPCF</sequence>
<feature type="compositionally biased region" description="Polar residues" evidence="2">
    <location>
        <begin position="107"/>
        <end position="120"/>
    </location>
</feature>
<name>A0AAD6ZIT8_9AGAR</name>